<sequence length="309" mass="32411">MNTPLRRSGALVLASALTFAVTACGSEQATATKPSAVSTTSITTRPSATPTTPLSSATSATVSAPASGDAPSGRAFAVRVRAAVDAEKSVHVFMSSPGEKDTVTVDMTNLGEDEGDAEIHMGATQMRSVGDTVYLKDPELAGRTWLRVDDDSESMAGLMLVPMAIITMMADVDTQIDLWERGTATTRGTETVNGARTTHYTVRVPGAAVVEVADETGDLSPNDRAEMRKAMRGKTVAYEVWLDPSDRPARVRSDLSVMAAMMGDPPGESDGGTVAVIDYSRWGETVRITAPPAGQVKDADEALGEDPTS</sequence>
<protein>
    <recommendedName>
        <fullName evidence="5">LppX_LprAFG lipoprotein</fullName>
    </recommendedName>
</protein>
<dbReference type="InterPro" id="IPR029046">
    <property type="entry name" value="LolA/LolB/LppX"/>
</dbReference>
<feature type="region of interest" description="Disordered" evidence="1">
    <location>
        <begin position="28"/>
        <end position="72"/>
    </location>
</feature>
<feature type="chain" id="PRO_5047491830" description="LppX_LprAFG lipoprotein" evidence="2">
    <location>
        <begin position="24"/>
        <end position="309"/>
    </location>
</feature>
<comment type="caution">
    <text evidence="3">The sequence shown here is derived from an EMBL/GenBank/DDBJ whole genome shotgun (WGS) entry which is preliminary data.</text>
</comment>
<evidence type="ECO:0008006" key="5">
    <source>
        <dbReference type="Google" id="ProtNLM"/>
    </source>
</evidence>
<dbReference type="SUPFAM" id="SSF89392">
    <property type="entry name" value="Prokaryotic lipoproteins and lipoprotein localization factors"/>
    <property type="match status" value="1"/>
</dbReference>
<dbReference type="EMBL" id="JAROAV010000028">
    <property type="protein sequence ID" value="MDF8264465.1"/>
    <property type="molecule type" value="Genomic_DNA"/>
</dbReference>
<dbReference type="PROSITE" id="PS51257">
    <property type="entry name" value="PROKAR_LIPOPROTEIN"/>
    <property type="match status" value="1"/>
</dbReference>
<reference evidence="3 4" key="1">
    <citation type="submission" date="2023-03" db="EMBL/GenBank/DDBJ databases">
        <title>YIM 133296 draft genome.</title>
        <authorList>
            <person name="Xiong L."/>
        </authorList>
    </citation>
    <scope>NUCLEOTIDE SEQUENCE [LARGE SCALE GENOMIC DNA]</scope>
    <source>
        <strain evidence="3 4">YIM 133296</strain>
    </source>
</reference>
<keyword evidence="4" id="KW-1185">Reference proteome</keyword>
<evidence type="ECO:0000313" key="4">
    <source>
        <dbReference type="Proteomes" id="UP001528912"/>
    </source>
</evidence>
<feature type="compositionally biased region" description="Polar residues" evidence="1">
    <location>
        <begin position="28"/>
        <end position="37"/>
    </location>
</feature>
<evidence type="ECO:0000256" key="1">
    <source>
        <dbReference type="SAM" id="MobiDB-lite"/>
    </source>
</evidence>
<feature type="signal peptide" evidence="2">
    <location>
        <begin position="1"/>
        <end position="23"/>
    </location>
</feature>
<feature type="compositionally biased region" description="Low complexity" evidence="1">
    <location>
        <begin position="38"/>
        <end position="67"/>
    </location>
</feature>
<feature type="region of interest" description="Disordered" evidence="1">
    <location>
        <begin position="290"/>
        <end position="309"/>
    </location>
</feature>
<dbReference type="Proteomes" id="UP001528912">
    <property type="component" value="Unassembled WGS sequence"/>
</dbReference>
<proteinExistence type="predicted"/>
<name>A0ABT6C6K0_9MICO</name>
<keyword evidence="2" id="KW-0732">Signal</keyword>
<accession>A0ABT6C6K0</accession>
<evidence type="ECO:0000256" key="2">
    <source>
        <dbReference type="SAM" id="SignalP"/>
    </source>
</evidence>
<organism evidence="3 4">
    <name type="scientific">Luteipulveratus flavus</name>
    <dbReference type="NCBI Taxonomy" id="3031728"/>
    <lineage>
        <taxon>Bacteria</taxon>
        <taxon>Bacillati</taxon>
        <taxon>Actinomycetota</taxon>
        <taxon>Actinomycetes</taxon>
        <taxon>Micrococcales</taxon>
        <taxon>Dermacoccaceae</taxon>
        <taxon>Luteipulveratus</taxon>
    </lineage>
</organism>
<gene>
    <name evidence="3" type="ORF">P4R38_09435</name>
</gene>
<dbReference type="RefSeq" id="WP_277191933.1">
    <property type="nucleotide sequence ID" value="NZ_JAROAV010000028.1"/>
</dbReference>
<dbReference type="Gene3D" id="2.50.20.20">
    <property type="match status" value="1"/>
</dbReference>
<evidence type="ECO:0000313" key="3">
    <source>
        <dbReference type="EMBL" id="MDF8264465.1"/>
    </source>
</evidence>